<dbReference type="PROSITE" id="PS00406">
    <property type="entry name" value="ACTINS_1"/>
    <property type="match status" value="1"/>
</dbReference>
<keyword evidence="13" id="KW-1185">Reference proteome</keyword>
<keyword evidence="6" id="KW-0067">ATP-binding</keyword>
<organism evidence="12 13">
    <name type="scientific">Cirrhinus molitorella</name>
    <name type="common">mud carp</name>
    <dbReference type="NCBI Taxonomy" id="172907"/>
    <lineage>
        <taxon>Eukaryota</taxon>
        <taxon>Metazoa</taxon>
        <taxon>Chordata</taxon>
        <taxon>Craniata</taxon>
        <taxon>Vertebrata</taxon>
        <taxon>Euteleostomi</taxon>
        <taxon>Actinopterygii</taxon>
        <taxon>Neopterygii</taxon>
        <taxon>Teleostei</taxon>
        <taxon>Ostariophysi</taxon>
        <taxon>Cypriniformes</taxon>
        <taxon>Cyprinidae</taxon>
        <taxon>Labeoninae</taxon>
        <taxon>Labeonini</taxon>
        <taxon>Cirrhinus</taxon>
    </lineage>
</organism>
<protein>
    <submittedName>
        <fullName evidence="12">Uncharacterized protein</fullName>
    </submittedName>
</protein>
<evidence type="ECO:0000256" key="10">
    <source>
        <dbReference type="RuleBase" id="RU000487"/>
    </source>
</evidence>
<feature type="compositionally biased region" description="Low complexity" evidence="11">
    <location>
        <begin position="491"/>
        <end position="504"/>
    </location>
</feature>
<dbReference type="InterPro" id="IPR020902">
    <property type="entry name" value="Actin/actin-like_CS"/>
</dbReference>
<dbReference type="Pfam" id="PF00022">
    <property type="entry name" value="Actin"/>
    <property type="match status" value="1"/>
</dbReference>
<keyword evidence="3" id="KW-0488">Methylation</keyword>
<feature type="region of interest" description="Disordered" evidence="11">
    <location>
        <begin position="489"/>
        <end position="508"/>
    </location>
</feature>
<dbReference type="SUPFAM" id="SSF53067">
    <property type="entry name" value="Actin-like ATPase domain"/>
    <property type="match status" value="2"/>
</dbReference>
<evidence type="ECO:0000256" key="1">
    <source>
        <dbReference type="ARBA" id="ARBA00004245"/>
    </source>
</evidence>
<dbReference type="Pfam" id="PF15748">
    <property type="entry name" value="CCSAP"/>
    <property type="match status" value="1"/>
</dbReference>
<dbReference type="FunFam" id="3.90.640.10:FF:000047">
    <property type="entry name" value="Actin, alpha skeletal muscle"/>
    <property type="match status" value="1"/>
</dbReference>
<comment type="caution">
    <text evidence="12">The sequence shown here is derived from an EMBL/GenBank/DDBJ whole genome shotgun (WGS) entry which is preliminary data.</text>
</comment>
<evidence type="ECO:0000256" key="7">
    <source>
        <dbReference type="ARBA" id="ARBA00023097"/>
    </source>
</evidence>
<keyword evidence="5" id="KW-0547">Nucleotide-binding</keyword>
<evidence type="ECO:0000256" key="3">
    <source>
        <dbReference type="ARBA" id="ARBA00022481"/>
    </source>
</evidence>
<dbReference type="SMART" id="SM00268">
    <property type="entry name" value="ACTIN"/>
    <property type="match status" value="1"/>
</dbReference>
<keyword evidence="7" id="KW-0558">Oxidation</keyword>
<dbReference type="FunFam" id="3.30.420.40:FF:000131">
    <property type="entry name" value="Actin, alpha skeletal muscle"/>
    <property type="match status" value="1"/>
</dbReference>
<feature type="region of interest" description="Disordered" evidence="11">
    <location>
        <begin position="667"/>
        <end position="691"/>
    </location>
</feature>
<evidence type="ECO:0000256" key="4">
    <source>
        <dbReference type="ARBA" id="ARBA00022490"/>
    </source>
</evidence>
<evidence type="ECO:0000256" key="2">
    <source>
        <dbReference type="ARBA" id="ARBA00006752"/>
    </source>
</evidence>
<keyword evidence="8" id="KW-0206">Cytoskeleton</keyword>
<feature type="compositionally biased region" description="Polar residues" evidence="11">
    <location>
        <begin position="598"/>
        <end position="615"/>
    </location>
</feature>
<dbReference type="CDD" id="cd10224">
    <property type="entry name" value="ASKHA_NBD_actin"/>
    <property type="match status" value="1"/>
</dbReference>
<dbReference type="PROSITE" id="PS01132">
    <property type="entry name" value="ACTINS_ACT_LIKE"/>
    <property type="match status" value="1"/>
</dbReference>
<feature type="region of interest" description="Disordered" evidence="11">
    <location>
        <begin position="1"/>
        <end position="29"/>
    </location>
</feature>
<gene>
    <name evidence="12" type="ORF">Q8A67_005161</name>
</gene>
<dbReference type="InterPro" id="IPR029774">
    <property type="entry name" value="CSAP"/>
</dbReference>
<evidence type="ECO:0000313" key="12">
    <source>
        <dbReference type="EMBL" id="KAK2909324.1"/>
    </source>
</evidence>
<dbReference type="FunFam" id="3.30.420.40:FF:000291">
    <property type="entry name" value="Actin, alpha skeletal muscle"/>
    <property type="match status" value="1"/>
</dbReference>
<dbReference type="InterPro" id="IPR043129">
    <property type="entry name" value="ATPase_NBD"/>
</dbReference>
<sequence length="767" mass="87183">MERPARPERGAVPLADAEPLRSTHRHPNMDEDREEFHLNAWTFLNGLRAAKEPIKMCDDDETTALVCDNGSGLVKAGFAGDDAPRAVFPSIVGRPRHQGVMVGMGQKDSYVGDEAQSKRGILTLKYPIEHGIITNWDDMEKIWHHTFYNELRVAPEEHPTLLTEAPLNPKANREKMTQIMFETFNVPAMYVAIQAVLSLYASGRTTGIVLDSGDGVTHNVPIYEGYALPHAIMRLDLAGRDLTDYLMKILTERGYSFVTTAEREIVRDIKEKLCYVALDFENEMATAASSSSLEKSYELPDGQVITIGNERFRCPETLFQPSFIGMESAGIHETAYNSIMKCDIDIRKDLYANNVLSGGTTMYPGIADRMQKEITALAPSTMKIKIIAPPERKYSVWIGGSILASLSTFQQMWITKQEYDEAGPSIGRKRTEWQGEMSINNNIMSKKIRTEYMKKFRDPKWETFSKSYEDSVKYRMTRRMMEQTHRPLFVDGWDSGSDSSGRSSPKLAEVNVSNAKHYISSSESKNENAELLNSYKPQVNGEVHTDTSATVESSVPLENGYKDLTPNGPSESNPKRRQRHRAPRSEPSYPKELDTDESQISVSRKPSRAKSQPPGNTKERTANRENRRPFIRYDWAERHIETRDRRTPNMRASMSAGEIHRADVGVQTRREAKKSGRTSDHRRARSADLEKSRRSALSVADERWMTEYMRCFSARLSSFPLLSRRWETLMKTINQKGSCFHTTPVHIDLQHHAEAPVDHWTLEESRL</sequence>
<evidence type="ECO:0000256" key="9">
    <source>
        <dbReference type="ARBA" id="ARBA00038582"/>
    </source>
</evidence>
<dbReference type="PRINTS" id="PR00190">
    <property type="entry name" value="ACTIN"/>
</dbReference>
<dbReference type="Gene3D" id="3.90.640.10">
    <property type="entry name" value="Actin, Chain A, domain 4"/>
    <property type="match status" value="1"/>
</dbReference>
<dbReference type="PANTHER" id="PTHR11937">
    <property type="entry name" value="ACTIN"/>
    <property type="match status" value="1"/>
</dbReference>
<evidence type="ECO:0000256" key="5">
    <source>
        <dbReference type="ARBA" id="ARBA00022741"/>
    </source>
</evidence>
<evidence type="ECO:0000256" key="8">
    <source>
        <dbReference type="ARBA" id="ARBA00023212"/>
    </source>
</evidence>
<dbReference type="AlphaFoldDB" id="A0AA88Q273"/>
<dbReference type="Proteomes" id="UP001187343">
    <property type="component" value="Unassembled WGS sequence"/>
</dbReference>
<name>A0AA88Q273_9TELE</name>
<feature type="region of interest" description="Disordered" evidence="11">
    <location>
        <begin position="537"/>
        <end position="627"/>
    </location>
</feature>
<dbReference type="InterPro" id="IPR004001">
    <property type="entry name" value="Actin_CS"/>
</dbReference>
<dbReference type="Gene3D" id="3.30.420.40">
    <property type="match status" value="2"/>
</dbReference>
<comment type="similarity">
    <text evidence="2 10">Belongs to the actin family.</text>
</comment>
<accession>A0AA88Q273</accession>
<evidence type="ECO:0000256" key="11">
    <source>
        <dbReference type="SAM" id="MobiDB-lite"/>
    </source>
</evidence>
<feature type="compositionally biased region" description="Basic and acidic residues" evidence="11">
    <location>
        <begin position="617"/>
        <end position="627"/>
    </location>
</feature>
<dbReference type="InterPro" id="IPR004000">
    <property type="entry name" value="Actin"/>
</dbReference>
<dbReference type="EMBL" id="JAUYZG010000004">
    <property type="protein sequence ID" value="KAK2909324.1"/>
    <property type="molecule type" value="Genomic_DNA"/>
</dbReference>
<dbReference type="GO" id="GO:0005856">
    <property type="term" value="C:cytoskeleton"/>
    <property type="evidence" value="ECO:0007669"/>
    <property type="project" value="UniProtKB-SubCell"/>
</dbReference>
<evidence type="ECO:0000256" key="6">
    <source>
        <dbReference type="ARBA" id="ARBA00022840"/>
    </source>
</evidence>
<evidence type="ECO:0000313" key="13">
    <source>
        <dbReference type="Proteomes" id="UP001187343"/>
    </source>
</evidence>
<reference evidence="12" key="1">
    <citation type="submission" date="2023-08" db="EMBL/GenBank/DDBJ databases">
        <title>Chromosome-level Genome Assembly of mud carp (Cirrhinus molitorella).</title>
        <authorList>
            <person name="Liu H."/>
        </authorList>
    </citation>
    <scope>NUCLEOTIDE SEQUENCE</scope>
    <source>
        <strain evidence="12">Prfri</strain>
        <tissue evidence="12">Muscle</tissue>
    </source>
</reference>
<dbReference type="PROSITE" id="PS00432">
    <property type="entry name" value="ACTINS_2"/>
    <property type="match status" value="1"/>
</dbReference>
<dbReference type="GO" id="GO:0005524">
    <property type="term" value="F:ATP binding"/>
    <property type="evidence" value="ECO:0007669"/>
    <property type="project" value="UniProtKB-KW"/>
</dbReference>
<dbReference type="FunFam" id="3.30.420.40:FF:000058">
    <property type="entry name" value="Putative actin-related protein 5"/>
    <property type="match status" value="1"/>
</dbReference>
<proteinExistence type="inferred from homology"/>
<comment type="subcellular location">
    <subcellularLocation>
        <location evidence="1">Cytoplasm</location>
        <location evidence="1">Cytoskeleton</location>
    </subcellularLocation>
</comment>
<comment type="subunit">
    <text evidence="9">Polymerization of globular actin (G-actin) leads to a structural filament (F-actin) in the form of a two-stranded helix. Each actin can bind to 4 others.</text>
</comment>
<keyword evidence="4" id="KW-0963">Cytoplasm</keyword>